<evidence type="ECO:0000313" key="16">
    <source>
        <dbReference type="EMBL" id="MQL52213.1"/>
    </source>
</evidence>
<comment type="caution">
    <text evidence="16">The sequence shown here is derived from an EMBL/GenBank/DDBJ whole genome shotgun (WGS) entry which is preliminary data.</text>
</comment>
<keyword evidence="6 14" id="KW-0460">Magnesium</keyword>
<dbReference type="GO" id="GO:0051607">
    <property type="term" value="P:defense response to virus"/>
    <property type="evidence" value="ECO:0007669"/>
    <property type="project" value="UniProtKB-UniRule"/>
</dbReference>
<reference evidence="16 17" key="1">
    <citation type="submission" date="2019-10" db="EMBL/GenBank/DDBJ databases">
        <title>Comparative genomics of sulfur disproportionating microorganisms.</title>
        <authorList>
            <person name="Ward L.M."/>
            <person name="Bertran E."/>
            <person name="Johnston D."/>
        </authorList>
    </citation>
    <scope>NUCLEOTIDE SEQUENCE [LARGE SCALE GENOMIC DNA]</scope>
    <source>
        <strain evidence="16 17">DSM 14055</strain>
    </source>
</reference>
<dbReference type="InterPro" id="IPR013343">
    <property type="entry name" value="CRISPR-assoc_prot_Cas4"/>
</dbReference>
<dbReference type="GO" id="GO:0004527">
    <property type="term" value="F:exonuclease activity"/>
    <property type="evidence" value="ECO:0007669"/>
    <property type="project" value="UniProtKB-KW"/>
</dbReference>
<evidence type="ECO:0000256" key="5">
    <source>
        <dbReference type="ARBA" id="ARBA00022839"/>
    </source>
</evidence>
<comment type="cofactor">
    <cofactor evidence="14">
        <name>Mg(2+)</name>
        <dbReference type="ChEBI" id="CHEBI:18420"/>
    </cofactor>
    <cofactor evidence="14">
        <name>Mn(2+)</name>
        <dbReference type="ChEBI" id="CHEBI:29035"/>
    </cofactor>
</comment>
<dbReference type="Pfam" id="PF01867">
    <property type="entry name" value="Cas_Cas1"/>
    <property type="match status" value="1"/>
</dbReference>
<dbReference type="OrthoDB" id="9803119at2"/>
<dbReference type="EMBL" id="WHYR01000018">
    <property type="protein sequence ID" value="MQL52213.1"/>
    <property type="molecule type" value="Genomic_DNA"/>
</dbReference>
<protein>
    <recommendedName>
        <fullName evidence="14">CRISPR-associated endonuclease Cas1</fullName>
        <ecNumber evidence="14">3.1.-.-</ecNumber>
    </recommendedName>
</protein>
<dbReference type="HAMAP" id="MF_01470">
    <property type="entry name" value="Cas1"/>
    <property type="match status" value="1"/>
</dbReference>
<dbReference type="NCBIfam" id="TIGR00287">
    <property type="entry name" value="cas1"/>
    <property type="match status" value="1"/>
</dbReference>
<proteinExistence type="inferred from homology"/>
<keyword evidence="7" id="KW-0408">Iron</keyword>
<feature type="binding site" evidence="14">
    <location>
        <position position="451"/>
    </location>
    <ligand>
        <name>Mn(2+)</name>
        <dbReference type="ChEBI" id="CHEBI:29035"/>
    </ligand>
</feature>
<keyword evidence="10 14" id="KW-0238">DNA-binding</keyword>
<dbReference type="AlphaFoldDB" id="A0A6N7IRL3"/>
<comment type="catalytic activity">
    <reaction evidence="12">
        <text>exonucleolytic cleavage in the 5'- to 3'-direction to yield nucleoside 3'-phosphates.</text>
        <dbReference type="EC" id="3.1.12.1"/>
    </reaction>
</comment>
<evidence type="ECO:0000256" key="7">
    <source>
        <dbReference type="ARBA" id="ARBA00023004"/>
    </source>
</evidence>
<evidence type="ECO:0000256" key="10">
    <source>
        <dbReference type="ARBA" id="ARBA00023125"/>
    </source>
</evidence>
<comment type="function">
    <text evidence="14">CRISPR (clustered regularly interspaced short palindromic repeat), is an adaptive immune system that provides protection against mobile genetic elements (viruses, transposable elements and conjugative plasmids). CRISPR clusters contain spacers, sequences complementary to antecedent mobile elements, and target invading nucleic acids. CRISPR clusters are transcribed and processed into CRISPR RNA (crRNA). Acts as a dsDNA endonuclease. Involved in the integration of spacer DNA into the CRISPR cassette.</text>
</comment>
<evidence type="ECO:0000259" key="15">
    <source>
        <dbReference type="Pfam" id="PF01930"/>
    </source>
</evidence>
<dbReference type="Gene3D" id="1.20.120.920">
    <property type="entry name" value="CRISPR-associated endonuclease Cas1, C-terminal domain"/>
    <property type="match status" value="1"/>
</dbReference>
<dbReference type="InterPro" id="IPR022765">
    <property type="entry name" value="Dna2/Cas4_DUF83"/>
</dbReference>
<dbReference type="InterPro" id="IPR042206">
    <property type="entry name" value="CRISPR-assoc_Cas1_C"/>
</dbReference>
<dbReference type="Gene3D" id="3.90.320.10">
    <property type="match status" value="1"/>
</dbReference>
<evidence type="ECO:0000256" key="11">
    <source>
        <dbReference type="ARBA" id="ARBA00023211"/>
    </source>
</evidence>
<dbReference type="CDD" id="cd09634">
    <property type="entry name" value="Cas1_I-II-III"/>
    <property type="match status" value="1"/>
</dbReference>
<feature type="binding site" evidence="14">
    <location>
        <position position="466"/>
    </location>
    <ligand>
        <name>Mn(2+)</name>
        <dbReference type="ChEBI" id="CHEBI:29035"/>
    </ligand>
</feature>
<keyword evidence="8" id="KW-0411">Iron-sulfur</keyword>
<dbReference type="InterPro" id="IPR042211">
    <property type="entry name" value="CRISPR-assoc_Cas1_N"/>
</dbReference>
<dbReference type="InterPro" id="IPR050646">
    <property type="entry name" value="Cas1"/>
</dbReference>
<dbReference type="PANTHER" id="PTHR34353:SF2">
    <property type="entry name" value="CRISPR-ASSOCIATED ENDONUCLEASE CAS1 1"/>
    <property type="match status" value="1"/>
</dbReference>
<dbReference type="InterPro" id="IPR011604">
    <property type="entry name" value="PDDEXK-like_dom_sf"/>
</dbReference>
<dbReference type="GO" id="GO:0043571">
    <property type="term" value="P:maintenance of CRISPR repeat elements"/>
    <property type="evidence" value="ECO:0007669"/>
    <property type="project" value="UniProtKB-UniRule"/>
</dbReference>
<keyword evidence="2 14" id="KW-0479">Metal-binding</keyword>
<evidence type="ECO:0000256" key="8">
    <source>
        <dbReference type="ARBA" id="ARBA00023014"/>
    </source>
</evidence>
<evidence type="ECO:0000256" key="13">
    <source>
        <dbReference type="ARBA" id="ARBA00038592"/>
    </source>
</evidence>
<dbReference type="InterPro" id="IPR002729">
    <property type="entry name" value="CRISPR-assoc_Cas1"/>
</dbReference>
<keyword evidence="17" id="KW-1185">Reference proteome</keyword>
<gene>
    <name evidence="14 16" type="primary">cas1</name>
    <name evidence="16" type="ORF">GFC01_08000</name>
</gene>
<evidence type="ECO:0000256" key="2">
    <source>
        <dbReference type="ARBA" id="ARBA00022723"/>
    </source>
</evidence>
<evidence type="ECO:0000256" key="14">
    <source>
        <dbReference type="HAMAP-Rule" id="MF_01470"/>
    </source>
</evidence>
<dbReference type="GO" id="GO:0004519">
    <property type="term" value="F:endonuclease activity"/>
    <property type="evidence" value="ECO:0007669"/>
    <property type="project" value="UniProtKB-UniRule"/>
</dbReference>
<name>A0A6N7IRL3_9FIRM</name>
<evidence type="ECO:0000256" key="1">
    <source>
        <dbReference type="ARBA" id="ARBA00022722"/>
    </source>
</evidence>
<evidence type="ECO:0000256" key="3">
    <source>
        <dbReference type="ARBA" id="ARBA00022759"/>
    </source>
</evidence>
<dbReference type="GO" id="GO:0046872">
    <property type="term" value="F:metal ion binding"/>
    <property type="evidence" value="ECO:0007669"/>
    <property type="project" value="UniProtKB-UniRule"/>
</dbReference>
<organism evidence="16 17">
    <name type="scientific">Desulfofundulus thermobenzoicus</name>
    <dbReference type="NCBI Taxonomy" id="29376"/>
    <lineage>
        <taxon>Bacteria</taxon>
        <taxon>Bacillati</taxon>
        <taxon>Bacillota</taxon>
        <taxon>Clostridia</taxon>
        <taxon>Eubacteriales</taxon>
        <taxon>Peptococcaceae</taxon>
        <taxon>Desulfofundulus</taxon>
    </lineage>
</organism>
<dbReference type="NCBIfam" id="TIGR00372">
    <property type="entry name" value="cas4"/>
    <property type="match status" value="1"/>
</dbReference>
<keyword evidence="1 14" id="KW-0540">Nuclease</keyword>
<dbReference type="Pfam" id="PF01930">
    <property type="entry name" value="Cas_Cas4"/>
    <property type="match status" value="1"/>
</dbReference>
<dbReference type="PANTHER" id="PTHR34353">
    <property type="entry name" value="CRISPR-ASSOCIATED ENDONUCLEASE CAS1 1"/>
    <property type="match status" value="1"/>
</dbReference>
<keyword evidence="5" id="KW-0269">Exonuclease</keyword>
<evidence type="ECO:0000256" key="6">
    <source>
        <dbReference type="ARBA" id="ARBA00022842"/>
    </source>
</evidence>
<keyword evidence="4 14" id="KW-0378">Hydrolase</keyword>
<keyword evidence="11 14" id="KW-0464">Manganese</keyword>
<evidence type="ECO:0000313" key="17">
    <source>
        <dbReference type="Proteomes" id="UP000441717"/>
    </source>
</evidence>
<feature type="domain" description="DUF83" evidence="15">
    <location>
        <begin position="31"/>
        <end position="203"/>
    </location>
</feature>
<evidence type="ECO:0000256" key="12">
    <source>
        <dbReference type="ARBA" id="ARBA00033996"/>
    </source>
</evidence>
<accession>A0A6N7IRL3</accession>
<feature type="binding site" evidence="14">
    <location>
        <position position="384"/>
    </location>
    <ligand>
        <name>Mn(2+)</name>
        <dbReference type="ChEBI" id="CHEBI:29035"/>
    </ligand>
</feature>
<dbReference type="EC" id="3.1.-.-" evidence="14"/>
<dbReference type="Gene3D" id="3.100.10.20">
    <property type="entry name" value="CRISPR-associated endonuclease Cas1, N-terminal domain"/>
    <property type="match status" value="1"/>
</dbReference>
<keyword evidence="9 14" id="KW-0051">Antiviral defense</keyword>
<dbReference type="GO" id="GO:0051536">
    <property type="term" value="F:iron-sulfur cluster binding"/>
    <property type="evidence" value="ECO:0007669"/>
    <property type="project" value="UniProtKB-KW"/>
</dbReference>
<dbReference type="Proteomes" id="UP000441717">
    <property type="component" value="Unassembled WGS sequence"/>
</dbReference>
<dbReference type="GO" id="GO:0003677">
    <property type="term" value="F:DNA binding"/>
    <property type="evidence" value="ECO:0007669"/>
    <property type="project" value="UniProtKB-KW"/>
</dbReference>
<keyword evidence="3 14" id="KW-0255">Endonuclease</keyword>
<sequence>MLCAGKIQGVLSVEENSGPGRESPVQYLPISAVAEILYCPRNFYYRLVEGAEDSNAHLLEGHLQEERRNERERLVREKALQLRSVMVSSERLQLLGVVDVLEERGEPYPVEYKKGMRRENLNDDVQLCAQAMALEEHLGRDLIRGYIYYAGSHARREVYFTEELRALVESTVRRARAILESGAIPPPLADNRCRGCALQSRCLPEEIKYLKGESPGPVRPVPGLNPGRVLYVDQQGACIRRKGQRLLVTMEKETLADIPLCNVDQVVLVGGVNISTPVIKLLLESGTPVSFLSTGGAFRGVLEPSLNRNCILRLAQYGAYFDPVNRLNLAREFVRGKLANMRTMLLRYNRELHDTEIDAAVRRMARYITAAAGAGEPSLLLGLEGMGSREYFRVFGRLIRREMPFMFEGRNRRPPRDPVNAMLGYCYSMLMKDLRSAVALVGFDPYLGFFHEAKYGRPALALDLMEEFRPIVADSVVLTAINKGMISETDFEYRLGGCFLNDTGRKKIYRAYEERRQQQITHPLFGYRLPYRRVFELQARFLGKVLQKELDRYIPFTVR</sequence>
<comment type="similarity">
    <text evidence="14">Belongs to the CRISPR-associated endonuclease Cas1 family.</text>
</comment>
<evidence type="ECO:0000256" key="4">
    <source>
        <dbReference type="ARBA" id="ARBA00022801"/>
    </source>
</evidence>
<comment type="subunit">
    <text evidence="13 14">Homodimer, forms a heterotetramer with a Cas2 homodimer.</text>
</comment>
<evidence type="ECO:0000256" key="9">
    <source>
        <dbReference type="ARBA" id="ARBA00023118"/>
    </source>
</evidence>